<feature type="non-terminal residue" evidence="1">
    <location>
        <position position="1"/>
    </location>
</feature>
<proteinExistence type="predicted"/>
<gene>
    <name evidence="1" type="ORF">pdam_00014673</name>
</gene>
<dbReference type="OrthoDB" id="5983843at2759"/>
<name>A0A3M6TLY5_POCDA</name>
<accession>A0A3M6TLY5</accession>
<protein>
    <submittedName>
        <fullName evidence="1">Uncharacterized protein</fullName>
    </submittedName>
</protein>
<dbReference type="AlphaFoldDB" id="A0A3M6TLY5"/>
<dbReference type="Proteomes" id="UP000275408">
    <property type="component" value="Unassembled WGS sequence"/>
</dbReference>
<sequence length="125" mass="14890">LPGDNCSVFGCGTRLRTKEIEYKKWWEEWLNELTKTRVIDNNFQNQINNGKFNWKRWQKKKRPKFGALPTFNMPKRSHDMVKPVAHPLRSVVQDKPVTESHHDGDVNSFPHKEYWRTCSCTVLFE</sequence>
<dbReference type="EMBL" id="RCHS01003372">
    <property type="protein sequence ID" value="RMX42311.1"/>
    <property type="molecule type" value="Genomic_DNA"/>
</dbReference>
<reference evidence="1 2" key="1">
    <citation type="journal article" date="2018" name="Sci. Rep.">
        <title>Comparative analysis of the Pocillopora damicornis genome highlights role of immune system in coral evolution.</title>
        <authorList>
            <person name="Cunning R."/>
            <person name="Bay R.A."/>
            <person name="Gillette P."/>
            <person name="Baker A.C."/>
            <person name="Traylor-Knowles N."/>
        </authorList>
    </citation>
    <scope>NUCLEOTIDE SEQUENCE [LARGE SCALE GENOMIC DNA]</scope>
    <source>
        <strain evidence="1">RSMAS</strain>
        <tissue evidence="1">Whole animal</tissue>
    </source>
</reference>
<feature type="non-terminal residue" evidence="1">
    <location>
        <position position="125"/>
    </location>
</feature>
<organism evidence="1 2">
    <name type="scientific">Pocillopora damicornis</name>
    <name type="common">Cauliflower coral</name>
    <name type="synonym">Millepora damicornis</name>
    <dbReference type="NCBI Taxonomy" id="46731"/>
    <lineage>
        <taxon>Eukaryota</taxon>
        <taxon>Metazoa</taxon>
        <taxon>Cnidaria</taxon>
        <taxon>Anthozoa</taxon>
        <taxon>Hexacorallia</taxon>
        <taxon>Scleractinia</taxon>
        <taxon>Astrocoeniina</taxon>
        <taxon>Pocilloporidae</taxon>
        <taxon>Pocillopora</taxon>
    </lineage>
</organism>
<comment type="caution">
    <text evidence="1">The sequence shown here is derived from an EMBL/GenBank/DDBJ whole genome shotgun (WGS) entry which is preliminary data.</text>
</comment>
<evidence type="ECO:0000313" key="2">
    <source>
        <dbReference type="Proteomes" id="UP000275408"/>
    </source>
</evidence>
<evidence type="ECO:0000313" key="1">
    <source>
        <dbReference type="EMBL" id="RMX42311.1"/>
    </source>
</evidence>
<keyword evidence="2" id="KW-1185">Reference proteome</keyword>